<gene>
    <name evidence="2" type="ORF">BLW93_08515</name>
</gene>
<organism evidence="2 3">
    <name type="scientific">Desulfurobacterium indicum</name>
    <dbReference type="NCBI Taxonomy" id="1914305"/>
    <lineage>
        <taxon>Bacteria</taxon>
        <taxon>Pseudomonadati</taxon>
        <taxon>Aquificota</taxon>
        <taxon>Aquificia</taxon>
        <taxon>Desulfurobacteriales</taxon>
        <taxon>Desulfurobacteriaceae</taxon>
        <taxon>Desulfurobacterium</taxon>
    </lineage>
</organism>
<dbReference type="PANTHER" id="PTHR39677:SF4">
    <property type="entry name" value="RIBONUCLEASE VAPC6"/>
    <property type="match status" value="1"/>
</dbReference>
<dbReference type="InterPro" id="IPR029060">
    <property type="entry name" value="PIN-like_dom_sf"/>
</dbReference>
<protein>
    <recommendedName>
        <fullName evidence="1">PIN domain-containing protein</fullName>
    </recommendedName>
</protein>
<dbReference type="SMART" id="SM00670">
    <property type="entry name" value="PINc"/>
    <property type="match status" value="1"/>
</dbReference>
<evidence type="ECO:0000313" key="3">
    <source>
        <dbReference type="Proteomes" id="UP000187408"/>
    </source>
</evidence>
<evidence type="ECO:0000313" key="2">
    <source>
        <dbReference type="EMBL" id="OMH39831.1"/>
    </source>
</evidence>
<dbReference type="EMBL" id="MOEN01000054">
    <property type="protein sequence ID" value="OMH39831.1"/>
    <property type="molecule type" value="Genomic_DNA"/>
</dbReference>
<dbReference type="PANTHER" id="PTHR39677">
    <property type="entry name" value="RIBONUCLEASE VAPC6"/>
    <property type="match status" value="1"/>
</dbReference>
<feature type="domain" description="PIN" evidence="1">
    <location>
        <begin position="22"/>
        <end position="166"/>
    </location>
</feature>
<keyword evidence="3" id="KW-1185">Reference proteome</keyword>
<sequence>MKKLRKMKEFTMDLKINRFLSRTIFVDANAFIYFLTGKCNPLTVEIFKMGYIGKLKLVTTTRVVDELLFKMMVIEAKNKYGFEKNIPVKLKKNKDKVKELSKSCNKVLEFLEKSRVKIVDIKVSSLRAIPEIMTQYGLFGNNALTIKMMRELNLKFILSADRDFENIDWIEVINPKMIKIVE</sequence>
<name>A0A1R1MJ62_9BACT</name>
<accession>A0A1R1MJ62</accession>
<dbReference type="Gene3D" id="3.40.50.1010">
    <property type="entry name" value="5'-nuclease"/>
    <property type="match status" value="1"/>
</dbReference>
<dbReference type="Pfam" id="PF01850">
    <property type="entry name" value="PIN"/>
    <property type="match status" value="1"/>
</dbReference>
<comment type="caution">
    <text evidence="2">The sequence shown here is derived from an EMBL/GenBank/DDBJ whole genome shotgun (WGS) entry which is preliminary data.</text>
</comment>
<dbReference type="SUPFAM" id="SSF88723">
    <property type="entry name" value="PIN domain-like"/>
    <property type="match status" value="1"/>
</dbReference>
<dbReference type="InterPro" id="IPR002716">
    <property type="entry name" value="PIN_dom"/>
</dbReference>
<dbReference type="Proteomes" id="UP000187408">
    <property type="component" value="Unassembled WGS sequence"/>
</dbReference>
<evidence type="ECO:0000259" key="1">
    <source>
        <dbReference type="SMART" id="SM00670"/>
    </source>
</evidence>
<dbReference type="AlphaFoldDB" id="A0A1R1MJ62"/>
<proteinExistence type="predicted"/>
<reference evidence="2 3" key="1">
    <citation type="submission" date="2016-10" db="EMBL/GenBank/DDBJ databases">
        <title>Genome sequence of a sulfur-reducing bacterium Desulfurobacterium indicum K6013.</title>
        <authorList>
            <person name="Cao J."/>
            <person name="Shao Z."/>
            <person name="Alain K."/>
            <person name="Jebbar M."/>
        </authorList>
    </citation>
    <scope>NUCLEOTIDE SEQUENCE [LARGE SCALE GENOMIC DNA]</scope>
    <source>
        <strain evidence="2 3">K6013</strain>
    </source>
</reference>